<dbReference type="PRINTS" id="PR00792">
    <property type="entry name" value="PEPSIN"/>
</dbReference>
<evidence type="ECO:0000256" key="1">
    <source>
        <dbReference type="ARBA" id="ARBA00007447"/>
    </source>
</evidence>
<keyword evidence="2 5" id="KW-0064">Aspartyl protease</keyword>
<dbReference type="CDD" id="cd05471">
    <property type="entry name" value="pepsin_like"/>
    <property type="match status" value="1"/>
</dbReference>
<dbReference type="InterPro" id="IPR001461">
    <property type="entry name" value="Aspartic_peptidase_A1"/>
</dbReference>
<evidence type="ECO:0000256" key="5">
    <source>
        <dbReference type="RuleBase" id="RU000454"/>
    </source>
</evidence>
<keyword evidence="5 9" id="KW-0645">Protease</keyword>
<keyword evidence="7" id="KW-0472">Membrane</keyword>
<dbReference type="InterPro" id="IPR033121">
    <property type="entry name" value="PEPTIDASE_A1"/>
</dbReference>
<feature type="transmembrane region" description="Helical" evidence="7">
    <location>
        <begin position="484"/>
        <end position="507"/>
    </location>
</feature>
<evidence type="ECO:0000256" key="4">
    <source>
        <dbReference type="PIRSR" id="PIRSR601461-2"/>
    </source>
</evidence>
<dbReference type="Pfam" id="PF00026">
    <property type="entry name" value="Asp"/>
    <property type="match status" value="1"/>
</dbReference>
<protein>
    <submittedName>
        <fullName evidence="9">Acid protease</fullName>
    </submittedName>
</protein>
<feature type="active site" evidence="3">
    <location>
        <position position="90"/>
    </location>
</feature>
<dbReference type="RefSeq" id="XP_040629887.1">
    <property type="nucleotide sequence ID" value="XM_040772357.1"/>
</dbReference>
<evidence type="ECO:0000256" key="6">
    <source>
        <dbReference type="SAM" id="MobiDB-lite"/>
    </source>
</evidence>
<keyword evidence="10" id="KW-1185">Reference proteome</keyword>
<feature type="region of interest" description="Disordered" evidence="6">
    <location>
        <begin position="1"/>
        <end position="52"/>
    </location>
</feature>
<dbReference type="GO" id="GO:0004190">
    <property type="term" value="F:aspartic-type endopeptidase activity"/>
    <property type="evidence" value="ECO:0007669"/>
    <property type="project" value="UniProtKB-KW"/>
</dbReference>
<keyword evidence="5" id="KW-0378">Hydrolase</keyword>
<sequence length="848" mass="89995">MALVREAIPGGGEGSRRRRRRDLHIPEERESGRWRRTKERTGREQEKRDYGNGGTEGIVLSLSLSTQYPYDSVYTVDGKIGGTWFPLQVDTGSADLWVASTSCSSSPCSGATVYDPSSSTPTNKTFSIQYLQGSVSGPVVWSDVSFGSYNIPAQALCAATSVTSERLSEDGFSGVLGLAPALNSKIAQLIPPVVGNDPDGAAFLSNLYGSDTPPPPFFSLMLERPEDPDTVSVFGMGAHPLRNTPGSFTPLALQWSPVVTSTEGALYWRIPVQGMTLQIGGNSTSLIVGKSNVIPNSANSVAVLDSGTPYVLLPPTLADAFWGAVGVNPSADGYFYPRCTLMVNATITIGGTNYALHPLDLSIPSSNDPTSSNCIGGIQSMPSGQTAGDIILGVAFLKNVYSVYTSNSSIYTSNSTTNLYPATTPAPSADQADLPHVGLYPLTNATAAALEFQQVRIQNQAPGSGQGGGQLNIPSVNASSSLKIPLPVVIILAVAGFIALCVCLFLLRGCLYRRRRERERELAEAAGGAGEESFTFANGKAVPDSAWDDTLLYTALKKHSLRSMSEGTGGSEATGLSGKTGPDGQKGSRREGEGTEGTGTDGSDIASAHNVPLPPSPPLSAHEVFEEPEPTQSEAHPVGTGTGSADWDWLALSPAGGRYPSPVRTSRVEIPMPVRRESASYPTFGAEAGVRDLLGEEEREREKFRNGMKRGLASLSIPFVGPVRRSSGSGSGSGVGLLGESHARDDPEAHGAEGREQTSNGEHIELPVISESSRVYGEGVEEPKSSGPLLGRFSAVHGERPSPITPPHHQHQRHRYPEDRDYVELSPESPRSSRSQRRKPPPPRPIEF</sequence>
<dbReference type="HOGENOM" id="CLU_336167_0_0_1"/>
<dbReference type="PROSITE" id="PS51767">
    <property type="entry name" value="PEPTIDASE_A1"/>
    <property type="match status" value="1"/>
</dbReference>
<organism evidence="9 10">
    <name type="scientific">Dacryopinax primogenitus (strain DJM 731)</name>
    <name type="common">Brown rot fungus</name>
    <dbReference type="NCBI Taxonomy" id="1858805"/>
    <lineage>
        <taxon>Eukaryota</taxon>
        <taxon>Fungi</taxon>
        <taxon>Dikarya</taxon>
        <taxon>Basidiomycota</taxon>
        <taxon>Agaricomycotina</taxon>
        <taxon>Dacrymycetes</taxon>
        <taxon>Dacrymycetales</taxon>
        <taxon>Dacrymycetaceae</taxon>
        <taxon>Dacryopinax</taxon>
    </lineage>
</organism>
<evidence type="ECO:0000313" key="10">
    <source>
        <dbReference type="Proteomes" id="UP000030653"/>
    </source>
</evidence>
<feature type="region of interest" description="Disordered" evidence="6">
    <location>
        <begin position="715"/>
        <end position="848"/>
    </location>
</feature>
<dbReference type="InterPro" id="IPR034164">
    <property type="entry name" value="Pepsin-like_dom"/>
</dbReference>
<proteinExistence type="inferred from homology"/>
<feature type="disulfide bond" evidence="4">
    <location>
        <begin position="103"/>
        <end position="108"/>
    </location>
</feature>
<dbReference type="InterPro" id="IPR001969">
    <property type="entry name" value="Aspartic_peptidase_AS"/>
</dbReference>
<dbReference type="EMBL" id="JH795860">
    <property type="protein sequence ID" value="EJU02993.1"/>
    <property type="molecule type" value="Genomic_DNA"/>
</dbReference>
<dbReference type="SUPFAM" id="SSF50630">
    <property type="entry name" value="Acid proteases"/>
    <property type="match status" value="1"/>
</dbReference>
<keyword evidence="7" id="KW-0812">Transmembrane</keyword>
<evidence type="ECO:0000256" key="7">
    <source>
        <dbReference type="SAM" id="Phobius"/>
    </source>
</evidence>
<accession>M5GE55</accession>
<feature type="domain" description="Peptidase A1" evidence="8">
    <location>
        <begin position="74"/>
        <end position="414"/>
    </location>
</feature>
<feature type="compositionally biased region" description="Basic and acidic residues" evidence="6">
    <location>
        <begin position="23"/>
        <end position="50"/>
    </location>
</feature>
<name>M5GE55_DACPD</name>
<dbReference type="Proteomes" id="UP000030653">
    <property type="component" value="Unassembled WGS sequence"/>
</dbReference>
<gene>
    <name evidence="9" type="ORF">DACRYDRAFT_21358</name>
</gene>
<evidence type="ECO:0000256" key="2">
    <source>
        <dbReference type="ARBA" id="ARBA00022750"/>
    </source>
</evidence>
<dbReference type="PROSITE" id="PS00141">
    <property type="entry name" value="ASP_PROTEASE"/>
    <property type="match status" value="1"/>
</dbReference>
<evidence type="ECO:0000259" key="8">
    <source>
        <dbReference type="PROSITE" id="PS51767"/>
    </source>
</evidence>
<dbReference type="InterPro" id="IPR021109">
    <property type="entry name" value="Peptidase_aspartic_dom_sf"/>
</dbReference>
<reference evidence="9 10" key="1">
    <citation type="journal article" date="2012" name="Science">
        <title>The Paleozoic origin of enzymatic lignin decomposition reconstructed from 31 fungal genomes.</title>
        <authorList>
            <person name="Floudas D."/>
            <person name="Binder M."/>
            <person name="Riley R."/>
            <person name="Barry K."/>
            <person name="Blanchette R.A."/>
            <person name="Henrissat B."/>
            <person name="Martinez A.T."/>
            <person name="Otillar R."/>
            <person name="Spatafora J.W."/>
            <person name="Yadav J.S."/>
            <person name="Aerts A."/>
            <person name="Benoit I."/>
            <person name="Boyd A."/>
            <person name="Carlson A."/>
            <person name="Copeland A."/>
            <person name="Coutinho P.M."/>
            <person name="de Vries R.P."/>
            <person name="Ferreira P."/>
            <person name="Findley K."/>
            <person name="Foster B."/>
            <person name="Gaskell J."/>
            <person name="Glotzer D."/>
            <person name="Gorecki P."/>
            <person name="Heitman J."/>
            <person name="Hesse C."/>
            <person name="Hori C."/>
            <person name="Igarashi K."/>
            <person name="Jurgens J.A."/>
            <person name="Kallen N."/>
            <person name="Kersten P."/>
            <person name="Kohler A."/>
            <person name="Kuees U."/>
            <person name="Kumar T.K.A."/>
            <person name="Kuo A."/>
            <person name="LaButti K."/>
            <person name="Larrondo L.F."/>
            <person name="Lindquist E."/>
            <person name="Ling A."/>
            <person name="Lombard V."/>
            <person name="Lucas S."/>
            <person name="Lundell T."/>
            <person name="Martin R."/>
            <person name="McLaughlin D.J."/>
            <person name="Morgenstern I."/>
            <person name="Morin E."/>
            <person name="Murat C."/>
            <person name="Nagy L.G."/>
            <person name="Nolan M."/>
            <person name="Ohm R.A."/>
            <person name="Patyshakuliyeva A."/>
            <person name="Rokas A."/>
            <person name="Ruiz-Duenas F.J."/>
            <person name="Sabat G."/>
            <person name="Salamov A."/>
            <person name="Samejima M."/>
            <person name="Schmutz J."/>
            <person name="Slot J.C."/>
            <person name="St John F."/>
            <person name="Stenlid J."/>
            <person name="Sun H."/>
            <person name="Sun S."/>
            <person name="Syed K."/>
            <person name="Tsang A."/>
            <person name="Wiebenga A."/>
            <person name="Young D."/>
            <person name="Pisabarro A."/>
            <person name="Eastwood D.C."/>
            <person name="Martin F."/>
            <person name="Cullen D."/>
            <person name="Grigoriev I.V."/>
            <person name="Hibbett D.S."/>
        </authorList>
    </citation>
    <scope>NUCLEOTIDE SEQUENCE [LARGE SCALE GENOMIC DNA]</scope>
    <source>
        <strain evidence="9 10">DJM-731 SS1</strain>
    </source>
</reference>
<evidence type="ECO:0000313" key="9">
    <source>
        <dbReference type="EMBL" id="EJU02993.1"/>
    </source>
</evidence>
<feature type="active site" evidence="3">
    <location>
        <position position="305"/>
    </location>
</feature>
<dbReference type="Gene3D" id="2.40.70.10">
    <property type="entry name" value="Acid Proteases"/>
    <property type="match status" value="2"/>
</dbReference>
<evidence type="ECO:0000256" key="3">
    <source>
        <dbReference type="PIRSR" id="PIRSR601461-1"/>
    </source>
</evidence>
<dbReference type="PANTHER" id="PTHR47966">
    <property type="entry name" value="BETA-SITE APP-CLEAVING ENZYME, ISOFORM A-RELATED"/>
    <property type="match status" value="1"/>
</dbReference>
<feature type="region of interest" description="Disordered" evidence="6">
    <location>
        <begin position="562"/>
        <end position="649"/>
    </location>
</feature>
<comment type="similarity">
    <text evidence="1 5">Belongs to the peptidase A1 family.</text>
</comment>
<feature type="compositionally biased region" description="Basic and acidic residues" evidence="6">
    <location>
        <begin position="741"/>
        <end position="756"/>
    </location>
</feature>
<dbReference type="GeneID" id="63687419"/>
<dbReference type="GO" id="GO:0006508">
    <property type="term" value="P:proteolysis"/>
    <property type="evidence" value="ECO:0007669"/>
    <property type="project" value="UniProtKB-KW"/>
</dbReference>
<dbReference type="PANTHER" id="PTHR47966:SF57">
    <property type="entry name" value="PEPTIDASE A1 DOMAIN-CONTAINING PROTEIN"/>
    <property type="match status" value="1"/>
</dbReference>
<keyword evidence="4" id="KW-1015">Disulfide bond</keyword>
<dbReference type="AlphaFoldDB" id="M5GE55"/>
<dbReference type="OrthoDB" id="2747330at2759"/>
<keyword evidence="7" id="KW-1133">Transmembrane helix</keyword>